<keyword evidence="3" id="KW-1185">Reference proteome</keyword>
<proteinExistence type="predicted"/>
<dbReference type="AlphaFoldDB" id="A0AAD3T924"/>
<evidence type="ECO:0000313" key="2">
    <source>
        <dbReference type="EMBL" id="GMH24186.1"/>
    </source>
</evidence>
<accession>A0AAD3T924</accession>
<feature type="transmembrane region" description="Helical" evidence="1">
    <location>
        <begin position="29"/>
        <end position="53"/>
    </location>
</feature>
<evidence type="ECO:0000256" key="1">
    <source>
        <dbReference type="SAM" id="Phobius"/>
    </source>
</evidence>
<feature type="transmembrane region" description="Helical" evidence="1">
    <location>
        <begin position="96"/>
        <end position="116"/>
    </location>
</feature>
<comment type="caution">
    <text evidence="2">The sequence shown here is derived from an EMBL/GenBank/DDBJ whole genome shotgun (WGS) entry which is preliminary data.</text>
</comment>
<keyword evidence="1" id="KW-0812">Transmembrane</keyword>
<reference evidence="2" key="1">
    <citation type="submission" date="2023-05" db="EMBL/GenBank/DDBJ databases">
        <title>Nepenthes gracilis genome sequencing.</title>
        <authorList>
            <person name="Fukushima K."/>
        </authorList>
    </citation>
    <scope>NUCLEOTIDE SEQUENCE</scope>
    <source>
        <strain evidence="2">SING2019-196</strain>
    </source>
</reference>
<dbReference type="EMBL" id="BSYO01000027">
    <property type="protein sequence ID" value="GMH24186.1"/>
    <property type="molecule type" value="Genomic_DNA"/>
</dbReference>
<evidence type="ECO:0000313" key="3">
    <source>
        <dbReference type="Proteomes" id="UP001279734"/>
    </source>
</evidence>
<name>A0AAD3T924_NEPGR</name>
<sequence length="172" mass="19906">MVLPGWPQNMEWFGKRMNACPDMDWHFWAVWYVIGRAGQMWARLCYLASMVFYRLGEMSSLISLPGMNQGGDVPFDWSTPLCSTTAGLRMYFCLEFWDGLLLVMLVCILMLFWLIWGMHFELSLRSLVFALVFVCRYEKEKKSDEKWVGFGKVVGAMSVDLVSIMVHLTGLD</sequence>
<organism evidence="2 3">
    <name type="scientific">Nepenthes gracilis</name>
    <name type="common">Slender pitcher plant</name>
    <dbReference type="NCBI Taxonomy" id="150966"/>
    <lineage>
        <taxon>Eukaryota</taxon>
        <taxon>Viridiplantae</taxon>
        <taxon>Streptophyta</taxon>
        <taxon>Embryophyta</taxon>
        <taxon>Tracheophyta</taxon>
        <taxon>Spermatophyta</taxon>
        <taxon>Magnoliopsida</taxon>
        <taxon>eudicotyledons</taxon>
        <taxon>Gunneridae</taxon>
        <taxon>Pentapetalae</taxon>
        <taxon>Caryophyllales</taxon>
        <taxon>Nepenthaceae</taxon>
        <taxon>Nepenthes</taxon>
    </lineage>
</organism>
<keyword evidence="1" id="KW-0472">Membrane</keyword>
<gene>
    <name evidence="2" type="ORF">Nepgr_026029</name>
</gene>
<protein>
    <submittedName>
        <fullName evidence="2">Uncharacterized protein</fullName>
    </submittedName>
</protein>
<dbReference type="Proteomes" id="UP001279734">
    <property type="component" value="Unassembled WGS sequence"/>
</dbReference>
<keyword evidence="1" id="KW-1133">Transmembrane helix</keyword>